<sequence>MYNANCPASPGGTAITSTTSSAATARRSDASSTAGDASHRRCFNSYHRLVLTPSCSLVSSNPEEMAIVMHDEPVPVGKPREMHGERPLSKLPE</sequence>
<gene>
    <name evidence="2" type="ORF">OHZ10_35975</name>
</gene>
<feature type="compositionally biased region" description="Low complexity" evidence="1">
    <location>
        <begin position="8"/>
        <end position="36"/>
    </location>
</feature>
<evidence type="ECO:0000313" key="3">
    <source>
        <dbReference type="Proteomes" id="UP001448498"/>
    </source>
</evidence>
<evidence type="ECO:0000256" key="1">
    <source>
        <dbReference type="SAM" id="MobiDB-lite"/>
    </source>
</evidence>
<organism evidence="2 3">
    <name type="scientific">Burkholderia arboris</name>
    <dbReference type="NCBI Taxonomy" id="488730"/>
    <lineage>
        <taxon>Bacteria</taxon>
        <taxon>Pseudomonadati</taxon>
        <taxon>Pseudomonadota</taxon>
        <taxon>Betaproteobacteria</taxon>
        <taxon>Burkholderiales</taxon>
        <taxon>Burkholderiaceae</taxon>
        <taxon>Burkholderia</taxon>
        <taxon>Burkholderia cepacia complex</taxon>
    </lineage>
</organism>
<name>A0ABZ3DUW2_9BURK</name>
<protein>
    <submittedName>
        <fullName evidence="2">Uncharacterized protein</fullName>
    </submittedName>
</protein>
<feature type="region of interest" description="Disordered" evidence="1">
    <location>
        <begin position="1"/>
        <end position="38"/>
    </location>
</feature>
<evidence type="ECO:0000313" key="2">
    <source>
        <dbReference type="EMBL" id="XAE52949.1"/>
    </source>
</evidence>
<reference evidence="2 3" key="1">
    <citation type="submission" date="2022-10" db="EMBL/GenBank/DDBJ databases">
        <title>Genomic of Burkholderia cepacia PN-1.</title>
        <authorList>
            <person name="Yang Y."/>
            <person name="Guan H."/>
            <person name="Huang J."/>
        </authorList>
    </citation>
    <scope>NUCLEOTIDE SEQUENCE [LARGE SCALE GENOMIC DNA]</scope>
    <source>
        <strain evidence="2 3">PN-1</strain>
    </source>
</reference>
<proteinExistence type="predicted"/>
<dbReference type="RefSeq" id="WP_342706046.1">
    <property type="nucleotide sequence ID" value="NZ_CP109823.1"/>
</dbReference>
<feature type="region of interest" description="Disordered" evidence="1">
    <location>
        <begin position="71"/>
        <end position="93"/>
    </location>
</feature>
<dbReference type="EMBL" id="CP109823">
    <property type="protein sequence ID" value="XAE52949.1"/>
    <property type="molecule type" value="Genomic_DNA"/>
</dbReference>
<keyword evidence="3" id="KW-1185">Reference proteome</keyword>
<dbReference type="Proteomes" id="UP001448498">
    <property type="component" value="Chromosome 2"/>
</dbReference>
<accession>A0ABZ3DUW2</accession>